<sequence length="93" mass="9917">MLAHLFHRAVGVEEDFLVPGDVGIAENGAGRLALVAGLGRVKGVALKLRGQGDRQESPLGLGDLFGGRIQQHHQKLQQVPGEEPDVSRHLQPA</sequence>
<evidence type="ECO:0000313" key="3">
    <source>
        <dbReference type="Proteomes" id="UP000824056"/>
    </source>
</evidence>
<reference evidence="2" key="1">
    <citation type="journal article" date="2021" name="PeerJ">
        <title>Extensive microbial diversity within the chicken gut microbiome revealed by metagenomics and culture.</title>
        <authorList>
            <person name="Gilroy R."/>
            <person name="Ravi A."/>
            <person name="Getino M."/>
            <person name="Pursley I."/>
            <person name="Horton D.L."/>
            <person name="Alikhan N.F."/>
            <person name="Baker D."/>
            <person name="Gharbi K."/>
            <person name="Hall N."/>
            <person name="Watson M."/>
            <person name="Adriaenssens E.M."/>
            <person name="Foster-Nyarko E."/>
            <person name="Jarju S."/>
            <person name="Secka A."/>
            <person name="Antonio M."/>
            <person name="Oren A."/>
            <person name="Chaudhuri R.R."/>
            <person name="La Ragione R."/>
            <person name="Hildebrand F."/>
            <person name="Pallen M.J."/>
        </authorList>
    </citation>
    <scope>NUCLEOTIDE SEQUENCE</scope>
    <source>
        <strain evidence="2">1068</strain>
    </source>
</reference>
<organism evidence="2 3">
    <name type="scientific">Candidatus Blautia pullicola</name>
    <dbReference type="NCBI Taxonomy" id="2838498"/>
    <lineage>
        <taxon>Bacteria</taxon>
        <taxon>Bacillati</taxon>
        <taxon>Bacillota</taxon>
        <taxon>Clostridia</taxon>
        <taxon>Lachnospirales</taxon>
        <taxon>Lachnospiraceae</taxon>
        <taxon>Blautia</taxon>
    </lineage>
</organism>
<evidence type="ECO:0000256" key="1">
    <source>
        <dbReference type="SAM" id="MobiDB-lite"/>
    </source>
</evidence>
<reference evidence="2" key="2">
    <citation type="submission" date="2021-04" db="EMBL/GenBank/DDBJ databases">
        <authorList>
            <person name="Gilroy R."/>
        </authorList>
    </citation>
    <scope>NUCLEOTIDE SEQUENCE</scope>
    <source>
        <strain evidence="2">1068</strain>
    </source>
</reference>
<proteinExistence type="predicted"/>
<dbReference type="EMBL" id="DXBG01000126">
    <property type="protein sequence ID" value="HIZ65277.1"/>
    <property type="molecule type" value="Genomic_DNA"/>
</dbReference>
<comment type="caution">
    <text evidence="2">The sequence shown here is derived from an EMBL/GenBank/DDBJ whole genome shotgun (WGS) entry which is preliminary data.</text>
</comment>
<gene>
    <name evidence="2" type="ORF">H9809_05155</name>
</gene>
<dbReference type="Proteomes" id="UP000824056">
    <property type="component" value="Unassembled WGS sequence"/>
</dbReference>
<evidence type="ECO:0000313" key="2">
    <source>
        <dbReference type="EMBL" id="HIZ65277.1"/>
    </source>
</evidence>
<protein>
    <submittedName>
        <fullName evidence="2">Uncharacterized protein</fullName>
    </submittedName>
</protein>
<accession>A0A9D2FRD5</accession>
<feature type="non-terminal residue" evidence="2">
    <location>
        <position position="93"/>
    </location>
</feature>
<feature type="region of interest" description="Disordered" evidence="1">
    <location>
        <begin position="72"/>
        <end position="93"/>
    </location>
</feature>
<name>A0A9D2FRD5_9FIRM</name>
<dbReference type="AlphaFoldDB" id="A0A9D2FRD5"/>